<dbReference type="AlphaFoldDB" id="A0A5J5E198"/>
<feature type="domain" description="Sialate O-acetylesterase" evidence="2">
    <location>
        <begin position="329"/>
        <end position="397"/>
    </location>
</feature>
<dbReference type="RefSeq" id="WP_140489263.1">
    <property type="nucleotide sequence ID" value="NZ_RZUG01000031.1"/>
</dbReference>
<dbReference type="Gene3D" id="3.40.50.1110">
    <property type="entry name" value="SGNH hydrolase"/>
    <property type="match status" value="1"/>
</dbReference>
<dbReference type="Pfam" id="PF03629">
    <property type="entry name" value="SASA"/>
    <property type="match status" value="1"/>
</dbReference>
<evidence type="ECO:0000259" key="2">
    <source>
        <dbReference type="Pfam" id="PF03629"/>
    </source>
</evidence>
<evidence type="ECO:0000313" key="4">
    <source>
        <dbReference type="Proteomes" id="UP000326251"/>
    </source>
</evidence>
<dbReference type="InterPro" id="IPR039329">
    <property type="entry name" value="SIAE"/>
</dbReference>
<organism evidence="3 4">
    <name type="scientific">Bifidobacterium reuteri</name>
    <dbReference type="NCBI Taxonomy" id="983706"/>
    <lineage>
        <taxon>Bacteria</taxon>
        <taxon>Bacillati</taxon>
        <taxon>Actinomycetota</taxon>
        <taxon>Actinomycetes</taxon>
        <taxon>Bifidobacteriales</taxon>
        <taxon>Bifidobacteriaceae</taxon>
        <taxon>Bifidobacterium</taxon>
    </lineage>
</organism>
<reference evidence="3 4" key="1">
    <citation type="journal article" date="2019" name="Syst. Appl. Microbiol.">
        <title>Characterization of Bifidobacterium species in feaces of the Egyptian fruit bat: Description of B. vespertilionis sp. nov. and B. rousetti sp. nov.</title>
        <authorList>
            <person name="Modesto M."/>
            <person name="Satti M."/>
            <person name="Watanabe K."/>
            <person name="Puglisi E."/>
            <person name="Morelli L."/>
            <person name="Huang C.-H."/>
            <person name="Liou J.-S."/>
            <person name="Miyashita M."/>
            <person name="Tamura T."/>
            <person name="Saito S."/>
            <person name="Mori K."/>
            <person name="Huang L."/>
            <person name="Sciavilla P."/>
            <person name="Sandri C."/>
            <person name="Spiezio C."/>
            <person name="Vitali F."/>
            <person name="Cavalieri D."/>
            <person name="Perpetuini G."/>
            <person name="Tofalo R."/>
            <person name="Bonetti A."/>
            <person name="Arita M."/>
            <person name="Mattarelli P."/>
        </authorList>
    </citation>
    <scope>NUCLEOTIDE SEQUENCE [LARGE SCALE GENOMIC DNA]</scope>
    <source>
        <strain evidence="3 4">RST19</strain>
    </source>
</reference>
<dbReference type="Gene3D" id="2.60.40.10">
    <property type="entry name" value="Immunoglobulins"/>
    <property type="match status" value="1"/>
</dbReference>
<comment type="caution">
    <text evidence="3">The sequence shown here is derived from an EMBL/GenBank/DDBJ whole genome shotgun (WGS) entry which is preliminary data.</text>
</comment>
<accession>A0A5J5E198</accession>
<dbReference type="PANTHER" id="PTHR22901:SF0">
    <property type="entry name" value="SIALATE O-ACETYLESTERASE"/>
    <property type="match status" value="1"/>
</dbReference>
<dbReference type="EMBL" id="RZUG01000031">
    <property type="protein sequence ID" value="KAA8822931.1"/>
    <property type="molecule type" value="Genomic_DNA"/>
</dbReference>
<dbReference type="GO" id="GO:0005975">
    <property type="term" value="P:carbohydrate metabolic process"/>
    <property type="evidence" value="ECO:0007669"/>
    <property type="project" value="TreeGrafter"/>
</dbReference>
<dbReference type="InterPro" id="IPR005181">
    <property type="entry name" value="SASA"/>
</dbReference>
<dbReference type="SUPFAM" id="SSF52266">
    <property type="entry name" value="SGNH hydrolase"/>
    <property type="match status" value="1"/>
</dbReference>
<dbReference type="PANTHER" id="PTHR22901">
    <property type="entry name" value="SIALATE O-ACETYLESTERASE"/>
    <property type="match status" value="1"/>
</dbReference>
<proteinExistence type="predicted"/>
<gene>
    <name evidence="3" type="ORF">EMO92_10865</name>
</gene>
<evidence type="ECO:0000313" key="3">
    <source>
        <dbReference type="EMBL" id="KAA8822931.1"/>
    </source>
</evidence>
<name>A0A5J5E198_9BIFI</name>
<dbReference type="InterPro" id="IPR013783">
    <property type="entry name" value="Ig-like_fold"/>
</dbReference>
<dbReference type="GO" id="GO:0001681">
    <property type="term" value="F:sialate O-acetylesterase activity"/>
    <property type="evidence" value="ECO:0007669"/>
    <property type="project" value="InterPro"/>
</dbReference>
<keyword evidence="1" id="KW-0378">Hydrolase</keyword>
<sequence>MTGNGQTATGPAPGANASGVDASGIQAAADKPTGAAELRPAAIFSHDMVLQRRQPIPLFGTGQPGRTVVVTLTSDAEQTPIHTSSMSDTDSVTGMGTIDADGDWLIFLPALEAGGPYTLTISDRADISLTYLNVMVGEVWIASGQSNIEFELRNDLHARSTMAESSDSLLRFFNVPKSGFVDDDLITAEDSSSWRACCPDSCGTMSAIAYHFAHRLRRDLASDVPVGIIDCYVGGTSVSAWMSERTLASHAAGRGYLERYHAQVDGKTDAEFHAETEDWQQRFDKWNVEISAAQAAEPDITWDTLNERYGQCPWPPPVTPFSQYHVTGAFNAMVSRLAPFGARGVLWYQGEEDEQHHESYRDLLKLMIGEWRGLWKDRNLSFLIVQLPRWIDKSVYESGIDPMFWPHIRQAQVDVAHDTEGSYPVITFDTGEFNNIHPTDKRPVGERAAMVAEEHVYGMDVAADGPTVTEVSRDLGGLPAQEQPQKLRVQFAHARALRFDRWNGWDDDVHRMAVTSNITGVMPQMPASLPYDRMPAGLSGFEVAGMDGVYHPADARIDGDSVIVESDAVAEPVAVRYGWYSWGPAPLFNGDGLPSAPFQSRV</sequence>
<dbReference type="InterPro" id="IPR036514">
    <property type="entry name" value="SGNH_hydro_sf"/>
</dbReference>
<dbReference type="Proteomes" id="UP000326251">
    <property type="component" value="Unassembled WGS sequence"/>
</dbReference>
<protein>
    <submittedName>
        <fullName evidence="3">Sialate O-acetylesterase</fullName>
    </submittedName>
</protein>
<evidence type="ECO:0000256" key="1">
    <source>
        <dbReference type="ARBA" id="ARBA00022801"/>
    </source>
</evidence>